<dbReference type="Gene3D" id="3.10.450.530">
    <property type="entry name" value="Ribonuclease toxin, BrnT, of type II toxin-antitoxin system"/>
    <property type="match status" value="1"/>
</dbReference>
<dbReference type="EMBL" id="LN853052">
    <property type="protein sequence ID" value="CRY94916.1"/>
    <property type="molecule type" value="Genomic_DNA"/>
</dbReference>
<evidence type="ECO:0000313" key="1">
    <source>
        <dbReference type="EMBL" id="CRY94916.1"/>
    </source>
</evidence>
<geneLocation type="plasmid" evidence="1">
    <name>pRGRH0406</name>
</geneLocation>
<accession>A0A0H5PYW2</accession>
<dbReference type="InterPro" id="IPR007460">
    <property type="entry name" value="BrnT_toxin"/>
</dbReference>
<organism evidence="1">
    <name type="scientific">uncultured prokaryote</name>
    <dbReference type="NCBI Taxonomy" id="198431"/>
    <lineage>
        <taxon>unclassified sequences</taxon>
        <taxon>environmental samples</taxon>
    </lineage>
</organism>
<protein>
    <recommendedName>
        <fullName evidence="2">BrnT family toxin</fullName>
    </recommendedName>
</protein>
<dbReference type="Pfam" id="PF04365">
    <property type="entry name" value="BrnT_toxin"/>
    <property type="match status" value="1"/>
</dbReference>
<reference evidence="1" key="2">
    <citation type="submission" date="2015-07" db="EMBL/GenBank/DDBJ databases">
        <title>Plasmids, circular viruses and viroids from rat gut.</title>
        <authorList>
            <person name="Jorgensen T.J."/>
            <person name="Hansen M.A."/>
            <person name="Xu Z."/>
            <person name="Tabak M.A."/>
            <person name="Sorensen S.J."/>
            <person name="Hansen L.H."/>
        </authorList>
    </citation>
    <scope>NUCLEOTIDE SEQUENCE</scope>
    <source>
        <plasmid evidence="1">pRGRH0406</plasmid>
    </source>
</reference>
<name>A0A0H5PYW2_9ZZZZ</name>
<sequence>MKIDYPHPKRDATLAERGLDMARAAEIFDGTTLTVVDDRKDYGEIRQITIGFLDGRMVVMVWTQRGETRRIISLRKANEREQTAYASRF</sequence>
<dbReference type="InterPro" id="IPR038573">
    <property type="entry name" value="BrnT_sf"/>
</dbReference>
<proteinExistence type="predicted"/>
<reference evidence="1" key="1">
    <citation type="submission" date="2015-06" db="EMBL/GenBank/DDBJ databases">
        <authorList>
            <person name="Joergensen T."/>
        </authorList>
    </citation>
    <scope>NUCLEOTIDE SEQUENCE</scope>
    <source>
        <plasmid evidence="1">pRGRH0406</plasmid>
    </source>
</reference>
<dbReference type="AlphaFoldDB" id="A0A0H5PYW2"/>
<evidence type="ECO:0008006" key="2">
    <source>
        <dbReference type="Google" id="ProtNLM"/>
    </source>
</evidence>
<keyword evidence="1" id="KW-0614">Plasmid</keyword>